<evidence type="ECO:0000256" key="6">
    <source>
        <dbReference type="ARBA" id="ARBA00023242"/>
    </source>
</evidence>
<dbReference type="SMART" id="SM00355">
    <property type="entry name" value="ZnF_C2H2"/>
    <property type="match status" value="3"/>
</dbReference>
<evidence type="ECO:0000256" key="7">
    <source>
        <dbReference type="PROSITE-ProRule" id="PRU00042"/>
    </source>
</evidence>
<dbReference type="AlphaFoldDB" id="A0A9P3LYN7"/>
<feature type="compositionally biased region" description="Acidic residues" evidence="9">
    <location>
        <begin position="65"/>
        <end position="125"/>
    </location>
</feature>
<dbReference type="InterPro" id="IPR036236">
    <property type="entry name" value="Znf_C2H2_sf"/>
</dbReference>
<comment type="subcellular location">
    <subcellularLocation>
        <location evidence="1">Nucleus</location>
    </subcellularLocation>
</comment>
<feature type="coiled-coil region" evidence="8">
    <location>
        <begin position="428"/>
        <end position="455"/>
    </location>
</feature>
<sequence>MSTQEHTSPPPPPHQEDQPAPSNSITPTARPEPRDTVSTMQPTTDPVVVKQEGNGPHHSTATVPEDSDMESAVQDPEEEHDADGENDEADEDDENNADGEEDEEGEEGEDDEDDEDEDEDEENETGIERGAVIIPKLAEGDEGDLTLSSDDDEEEEPQPNDDEYSNLPEETICRWKDCGKVLPTLAALVIHLSDEHIGWKKASYTCEWQGCSRRPIAQTTRFALISHMRSHTKHKPYDCPVPECDKSFSRSDAMAKHLKCQHGDVPERFTGRKSRGRYTMKDPSASSTLLRTSSGKKRRHDSRSDAEANSSSWSKHYNPAKLRKLGSDLRHNGIGSDMSFLERLHHHTGRDRHHYLPSFSRQKHGHDLEDDDTAGTEEERYRRVLHENGNEAEDDDADDSDFAIDNGQTPRERYGILKAKFEYIYNERDSLESEYEDMKRKLGRLRTERELLLDALLESQEEFQDPALMALEDSE</sequence>
<gene>
    <name evidence="11" type="ORF">EMPS_07413</name>
</gene>
<dbReference type="OrthoDB" id="3437960at2759"/>
<keyword evidence="3" id="KW-0677">Repeat</keyword>
<dbReference type="SUPFAM" id="SSF57667">
    <property type="entry name" value="beta-beta-alpha zinc fingers"/>
    <property type="match status" value="2"/>
</dbReference>
<dbReference type="InterPro" id="IPR043359">
    <property type="entry name" value="GLI-like"/>
</dbReference>
<comment type="caution">
    <text evidence="11">The sequence shown here is derived from an EMBL/GenBank/DDBJ whole genome shotgun (WGS) entry which is preliminary data.</text>
</comment>
<dbReference type="GO" id="GO:0000978">
    <property type="term" value="F:RNA polymerase II cis-regulatory region sequence-specific DNA binding"/>
    <property type="evidence" value="ECO:0007669"/>
    <property type="project" value="TreeGrafter"/>
</dbReference>
<proteinExistence type="predicted"/>
<protein>
    <recommendedName>
        <fullName evidence="10">C2H2-type domain-containing protein</fullName>
    </recommendedName>
</protein>
<evidence type="ECO:0000256" key="8">
    <source>
        <dbReference type="SAM" id="Coils"/>
    </source>
</evidence>
<evidence type="ECO:0000256" key="5">
    <source>
        <dbReference type="ARBA" id="ARBA00022833"/>
    </source>
</evidence>
<keyword evidence="12" id="KW-1185">Reference proteome</keyword>
<evidence type="ECO:0000256" key="9">
    <source>
        <dbReference type="SAM" id="MobiDB-lite"/>
    </source>
</evidence>
<keyword evidence="5" id="KW-0862">Zinc</keyword>
<dbReference type="GO" id="GO:0000981">
    <property type="term" value="F:DNA-binding transcription factor activity, RNA polymerase II-specific"/>
    <property type="evidence" value="ECO:0007669"/>
    <property type="project" value="TreeGrafter"/>
</dbReference>
<reference evidence="11" key="2">
    <citation type="journal article" date="2022" name="Microbiol. Resour. Announc.">
        <title>Whole-Genome Sequence of Entomortierella parvispora E1425, a Mucoromycotan Fungus Associated with Burkholderiaceae-Related Endosymbiotic Bacteria.</title>
        <authorList>
            <person name="Herlambang A."/>
            <person name="Guo Y."/>
            <person name="Takashima Y."/>
            <person name="Narisawa K."/>
            <person name="Ohta H."/>
            <person name="Nishizawa T."/>
        </authorList>
    </citation>
    <scope>NUCLEOTIDE SEQUENCE</scope>
    <source>
        <strain evidence="11">E1425</strain>
    </source>
</reference>
<dbReference type="PROSITE" id="PS00028">
    <property type="entry name" value="ZINC_FINGER_C2H2_1"/>
    <property type="match status" value="2"/>
</dbReference>
<keyword evidence="2" id="KW-0479">Metal-binding</keyword>
<dbReference type="EMBL" id="BQFW01000010">
    <property type="protein sequence ID" value="GJJ75055.1"/>
    <property type="molecule type" value="Genomic_DNA"/>
</dbReference>
<accession>A0A9P3LYN7</accession>
<evidence type="ECO:0000256" key="2">
    <source>
        <dbReference type="ARBA" id="ARBA00022723"/>
    </source>
</evidence>
<evidence type="ECO:0000313" key="11">
    <source>
        <dbReference type="EMBL" id="GJJ75055.1"/>
    </source>
</evidence>
<evidence type="ECO:0000313" key="12">
    <source>
        <dbReference type="Proteomes" id="UP000827284"/>
    </source>
</evidence>
<dbReference type="Gene3D" id="3.30.160.60">
    <property type="entry name" value="Classic Zinc Finger"/>
    <property type="match status" value="3"/>
</dbReference>
<feature type="compositionally biased region" description="Acidic residues" evidence="9">
    <location>
        <begin position="140"/>
        <end position="164"/>
    </location>
</feature>
<dbReference type="GO" id="GO:0008270">
    <property type="term" value="F:zinc ion binding"/>
    <property type="evidence" value="ECO:0007669"/>
    <property type="project" value="UniProtKB-KW"/>
</dbReference>
<dbReference type="GO" id="GO:0005634">
    <property type="term" value="C:nucleus"/>
    <property type="evidence" value="ECO:0007669"/>
    <property type="project" value="UniProtKB-SubCell"/>
</dbReference>
<name>A0A9P3LYN7_9FUNG</name>
<feature type="region of interest" description="Disordered" evidence="9">
    <location>
        <begin position="350"/>
        <end position="408"/>
    </location>
</feature>
<feature type="compositionally biased region" description="Acidic residues" evidence="9">
    <location>
        <begin position="390"/>
        <end position="402"/>
    </location>
</feature>
<evidence type="ECO:0000256" key="3">
    <source>
        <dbReference type="ARBA" id="ARBA00022737"/>
    </source>
</evidence>
<feature type="region of interest" description="Disordered" evidence="9">
    <location>
        <begin position="1"/>
        <end position="167"/>
    </location>
</feature>
<feature type="compositionally biased region" description="Basic and acidic residues" evidence="9">
    <location>
        <begin position="377"/>
        <end position="389"/>
    </location>
</feature>
<dbReference type="Proteomes" id="UP000827284">
    <property type="component" value="Unassembled WGS sequence"/>
</dbReference>
<dbReference type="PANTHER" id="PTHR45718">
    <property type="entry name" value="TRANSCRIPTIONAL ACTIVATOR CUBITUS INTERRUPTUS"/>
    <property type="match status" value="1"/>
</dbReference>
<feature type="compositionally biased region" description="Polar residues" evidence="9">
    <location>
        <begin position="284"/>
        <end position="293"/>
    </location>
</feature>
<dbReference type="InterPro" id="IPR013087">
    <property type="entry name" value="Znf_C2H2_type"/>
</dbReference>
<evidence type="ECO:0000256" key="4">
    <source>
        <dbReference type="ARBA" id="ARBA00022771"/>
    </source>
</evidence>
<evidence type="ECO:0000256" key="1">
    <source>
        <dbReference type="ARBA" id="ARBA00004123"/>
    </source>
</evidence>
<evidence type="ECO:0000259" key="10">
    <source>
        <dbReference type="PROSITE" id="PS50157"/>
    </source>
</evidence>
<keyword evidence="6" id="KW-0539">Nucleus</keyword>
<organism evidence="11 12">
    <name type="scientific">Entomortierella parvispora</name>
    <dbReference type="NCBI Taxonomy" id="205924"/>
    <lineage>
        <taxon>Eukaryota</taxon>
        <taxon>Fungi</taxon>
        <taxon>Fungi incertae sedis</taxon>
        <taxon>Mucoromycota</taxon>
        <taxon>Mortierellomycotina</taxon>
        <taxon>Mortierellomycetes</taxon>
        <taxon>Mortierellales</taxon>
        <taxon>Mortierellaceae</taxon>
        <taxon>Entomortierella</taxon>
    </lineage>
</organism>
<feature type="region of interest" description="Disordered" evidence="9">
    <location>
        <begin position="265"/>
        <end position="315"/>
    </location>
</feature>
<dbReference type="PROSITE" id="PS50157">
    <property type="entry name" value="ZINC_FINGER_C2H2_2"/>
    <property type="match status" value="1"/>
</dbReference>
<reference evidence="11" key="1">
    <citation type="submission" date="2021-11" db="EMBL/GenBank/DDBJ databases">
        <authorList>
            <person name="Herlambang A."/>
            <person name="Guo Y."/>
            <person name="Takashima Y."/>
            <person name="Nishizawa T."/>
        </authorList>
    </citation>
    <scope>NUCLEOTIDE SEQUENCE</scope>
    <source>
        <strain evidence="11">E1425</strain>
    </source>
</reference>
<keyword evidence="4 7" id="KW-0863">Zinc-finger</keyword>
<feature type="domain" description="C2H2-type" evidence="10">
    <location>
        <begin position="237"/>
        <end position="266"/>
    </location>
</feature>
<keyword evidence="8" id="KW-0175">Coiled coil</keyword>
<dbReference type="PANTHER" id="PTHR45718:SF4">
    <property type="entry name" value="TRANSCRIPTIONAL ACTIVATOR CUBITUS INTERRUPTUS"/>
    <property type="match status" value="1"/>
</dbReference>